<feature type="compositionally biased region" description="Basic and acidic residues" evidence="1">
    <location>
        <begin position="76"/>
        <end position="91"/>
    </location>
</feature>
<reference evidence="2" key="1">
    <citation type="submission" date="2019-02" db="EMBL/GenBank/DDBJ databases">
        <authorList>
            <person name="Gruber-Vodicka R. H."/>
            <person name="Seah K. B. B."/>
        </authorList>
    </citation>
    <scope>NUCLEOTIDE SEQUENCE</scope>
    <source>
        <strain evidence="2">BECK_S313</strain>
    </source>
</reference>
<proteinExistence type="predicted"/>
<protein>
    <submittedName>
        <fullName evidence="2">Uncharacterized protein</fullName>
    </submittedName>
</protein>
<organism evidence="2">
    <name type="scientific">Candidatus Kentrum sp. LPFa</name>
    <dbReference type="NCBI Taxonomy" id="2126335"/>
    <lineage>
        <taxon>Bacteria</taxon>
        <taxon>Pseudomonadati</taxon>
        <taxon>Pseudomonadota</taxon>
        <taxon>Gammaproteobacteria</taxon>
        <taxon>Candidatus Kentrum</taxon>
    </lineage>
</organism>
<feature type="region of interest" description="Disordered" evidence="1">
    <location>
        <begin position="76"/>
        <end position="96"/>
    </location>
</feature>
<gene>
    <name evidence="2" type="ORF">BECKLPF1236B_GA0070989_10089</name>
</gene>
<accession>A0A450VX61</accession>
<name>A0A450VX61_9GAMM</name>
<dbReference type="EMBL" id="CAADFK010000008">
    <property type="protein sequence ID" value="VFK09360.1"/>
    <property type="molecule type" value="Genomic_DNA"/>
</dbReference>
<dbReference type="AlphaFoldDB" id="A0A450VX61"/>
<evidence type="ECO:0000256" key="1">
    <source>
        <dbReference type="SAM" id="MobiDB-lite"/>
    </source>
</evidence>
<sequence length="1221" mass="137467">MKITASHIAQWADTHARQAQDQLPRLIRRLCYDPEASREISFPAGDSTYRPGWDGVLSSKKGNAWMPAGASRWEMGCDKEPTTKANGDYRKRTQATSEEERSDCTFVFVTPRRWTKKSHWIAKQRAKGEWKDVRAHDADDLEQWLEQTPAVALQFTEELALTGPGVESLSRHWDAWSGQCKPPITFEAFLTDRASARDALAEKIQSITSQPDSSPFLAIRADSVEEAAAFAVAVAMASGSSRDRTLVVTEPEGWRYVEANPQLEIAIAARTETAKKPVSRAGLLIIVPHATGDSTMKPATGEGELVLERPDIYQFEQALIAMGVEESDAHRYALNTGRSWTVFRRQQAVNPAIRHPAWLDKSQSASLTLVCLLGAWLNDNSADRQVVERLANRPYEEIERNLRELAAFDDAPVLRIGKLWKAKSPLELLTLFGNRITRSQLDRFFSVAEDLLSTPDPQLELPDEERRMANIHGKAHPYSDFLFDSICDSLIKLAVRGPEQPRLDALNIEARVAGLVRELLHDADEERWLSLASFLSALAEAAPEEFLRAVEKSLSRPDAPVKRLILETRDSGLMGRCWHTDLLRALETLAWAPRHLARVALILARLSHVPMKGNWGNTPSSSLFGLFRSWLPQTAADLSARIQVLDLLITKEEEVAFGVLKGLLKDGRQVAHPSSRPKWREDDAGAGHSVTNAEMHGMIDAARERILRFSGGNAHRIAALLRTGLRHPQELPKILPLMTPFTETPATDEDREILRAALRERIRWHRNYDKSSAAELNKWLGPVEALYERLAPWDLVIRHRWLFDKSRLDLPRRDRDKGSEERNNTITRIRTSALTEIHQACGMAGIETLITACAEPHIVETTLAKTAWLNDIPWPEWIAEKGEGFAPSAPMTRCISGFLLAISQPASNDLLRKVIALGERHGWDADKFARFLVLVRVEPETWRLTEECGVEVHAAYWQRVQPTIFFHQKEPEFVLERLLEFKRPRTALSCCNSSLEQVSPRRLYAALQQFLQGEETDASQIDPYDLPEMLKRLEKSGEIEKNELIRLEFGLFPALGYGQESRAAALYEGIMSEPSLFTELIRLCYRPKHGGQEEPTETTQAAAERAYSILQACERLPGTRPDGSIDGEELTRFINATRKLCREADRLEVCDSTLGQILAHAPKDKDGVWPCAPVRDLLERPELEEMRRGFQIGTYNKRGITVRAHGKGGGQERALAAQYQA</sequence>
<evidence type="ECO:0000313" key="2">
    <source>
        <dbReference type="EMBL" id="VFK09360.1"/>
    </source>
</evidence>